<feature type="signal peptide" evidence="2">
    <location>
        <begin position="1"/>
        <end position="37"/>
    </location>
</feature>
<evidence type="ECO:0000256" key="1">
    <source>
        <dbReference type="SAM" id="MobiDB-lite"/>
    </source>
</evidence>
<evidence type="ECO:0000313" key="4">
    <source>
        <dbReference type="Proteomes" id="UP001606305"/>
    </source>
</evidence>
<keyword evidence="2" id="KW-0732">Signal</keyword>
<sequence>MNTPTMEICMLNKTFLATCLAASVAIGTAAVHTTAAAQVSVSIRTAPPAPRYEAVPAPRRGYVWVPGYWNWNGHRHVWQSGVWVKERRGYSYVQPNWVERDGHWELHRGNWARGDADQDGVPNGADHRPNDPHRR</sequence>
<dbReference type="Proteomes" id="UP001606305">
    <property type="component" value="Unassembled WGS sequence"/>
</dbReference>
<feature type="chain" id="PRO_5046874302" evidence="2">
    <location>
        <begin position="38"/>
        <end position="135"/>
    </location>
</feature>
<evidence type="ECO:0000313" key="3">
    <source>
        <dbReference type="EMBL" id="MFG6456296.1"/>
    </source>
</evidence>
<proteinExistence type="predicted"/>
<accession>A0ABW7G319</accession>
<dbReference type="RefSeq" id="WP_394487020.1">
    <property type="nucleotide sequence ID" value="NZ_JBIGIA010000003.1"/>
</dbReference>
<dbReference type="InterPro" id="IPR024447">
    <property type="entry name" value="YXWGXW_rpt"/>
</dbReference>
<keyword evidence="4" id="KW-1185">Reference proteome</keyword>
<dbReference type="Pfam" id="PF12779">
    <property type="entry name" value="WXXGXW"/>
    <property type="match status" value="1"/>
</dbReference>
<protein>
    <submittedName>
        <fullName evidence="3">YXWGXW repeat-containing protein</fullName>
    </submittedName>
</protein>
<comment type="caution">
    <text evidence="3">The sequence shown here is derived from an EMBL/GenBank/DDBJ whole genome shotgun (WGS) entry which is preliminary data.</text>
</comment>
<feature type="region of interest" description="Disordered" evidence="1">
    <location>
        <begin position="111"/>
        <end position="135"/>
    </location>
</feature>
<organism evidence="3 4">
    <name type="scientific">Pelomonas nitida</name>
    <dbReference type="NCBI Taxonomy" id="3299027"/>
    <lineage>
        <taxon>Bacteria</taxon>
        <taxon>Pseudomonadati</taxon>
        <taxon>Pseudomonadota</taxon>
        <taxon>Betaproteobacteria</taxon>
        <taxon>Burkholderiales</taxon>
        <taxon>Sphaerotilaceae</taxon>
        <taxon>Roseateles</taxon>
    </lineage>
</organism>
<feature type="compositionally biased region" description="Basic and acidic residues" evidence="1">
    <location>
        <begin position="125"/>
        <end position="135"/>
    </location>
</feature>
<gene>
    <name evidence="3" type="ORF">ACG00X_05580</name>
</gene>
<evidence type="ECO:0000256" key="2">
    <source>
        <dbReference type="SAM" id="SignalP"/>
    </source>
</evidence>
<dbReference type="EMBL" id="JBIGIA010000003">
    <property type="protein sequence ID" value="MFG6456296.1"/>
    <property type="molecule type" value="Genomic_DNA"/>
</dbReference>
<reference evidence="3 4" key="1">
    <citation type="submission" date="2024-09" db="EMBL/GenBank/DDBJ databases">
        <title>Novel species of the genus Pelomonas and Roseateles isolated from streams.</title>
        <authorList>
            <person name="Lu H."/>
        </authorList>
    </citation>
    <scope>NUCLEOTIDE SEQUENCE [LARGE SCALE GENOMIC DNA]</scope>
    <source>
        <strain evidence="3 4">BYS96W</strain>
    </source>
</reference>
<name>A0ABW7G319_9BURK</name>